<proteinExistence type="predicted"/>
<accession>A0ABT1IA42</accession>
<sequence>MHEHEALPTHNTPTRPKPAPTSGSAILTLQHQAGNHAVATLLAPTVQRACCDSCGSGGSCESPTPEVDPATLRPQ</sequence>
<dbReference type="RefSeq" id="WP_253886512.1">
    <property type="nucleotide sequence ID" value="NZ_BAAAVB010000012.1"/>
</dbReference>
<feature type="region of interest" description="Disordered" evidence="1">
    <location>
        <begin position="53"/>
        <end position="75"/>
    </location>
</feature>
<name>A0ABT1IA42_9PSEU</name>
<keyword evidence="3" id="KW-1185">Reference proteome</keyword>
<evidence type="ECO:0000313" key="3">
    <source>
        <dbReference type="Proteomes" id="UP001205185"/>
    </source>
</evidence>
<dbReference type="EMBL" id="JAMTCO010000005">
    <property type="protein sequence ID" value="MCP2269513.1"/>
    <property type="molecule type" value="Genomic_DNA"/>
</dbReference>
<reference evidence="2 3" key="1">
    <citation type="submission" date="2022-06" db="EMBL/GenBank/DDBJ databases">
        <title>Genomic Encyclopedia of Archaeal and Bacterial Type Strains, Phase II (KMG-II): from individual species to whole genera.</title>
        <authorList>
            <person name="Goeker M."/>
        </authorList>
    </citation>
    <scope>NUCLEOTIDE SEQUENCE [LARGE SCALE GENOMIC DNA]</scope>
    <source>
        <strain evidence="2 3">DSM 44255</strain>
    </source>
</reference>
<evidence type="ECO:0000313" key="2">
    <source>
        <dbReference type="EMBL" id="MCP2269513.1"/>
    </source>
</evidence>
<organism evidence="2 3">
    <name type="scientific">Actinokineospora diospyrosa</name>
    <dbReference type="NCBI Taxonomy" id="103728"/>
    <lineage>
        <taxon>Bacteria</taxon>
        <taxon>Bacillati</taxon>
        <taxon>Actinomycetota</taxon>
        <taxon>Actinomycetes</taxon>
        <taxon>Pseudonocardiales</taxon>
        <taxon>Pseudonocardiaceae</taxon>
        <taxon>Actinokineospora</taxon>
    </lineage>
</organism>
<comment type="caution">
    <text evidence="2">The sequence shown here is derived from an EMBL/GenBank/DDBJ whole genome shotgun (WGS) entry which is preliminary data.</text>
</comment>
<evidence type="ECO:0000256" key="1">
    <source>
        <dbReference type="SAM" id="MobiDB-lite"/>
    </source>
</evidence>
<feature type="region of interest" description="Disordered" evidence="1">
    <location>
        <begin position="1"/>
        <end position="24"/>
    </location>
</feature>
<dbReference type="Proteomes" id="UP001205185">
    <property type="component" value="Unassembled WGS sequence"/>
</dbReference>
<protein>
    <submittedName>
        <fullName evidence="2">Uncharacterized protein</fullName>
    </submittedName>
</protein>
<gene>
    <name evidence="2" type="ORF">LV75_002002</name>
</gene>